<dbReference type="AlphaFoldDB" id="A0A438BNU1"/>
<comment type="caution">
    <text evidence="1">The sequence shown here is derived from an EMBL/GenBank/DDBJ whole genome shotgun (WGS) entry which is preliminary data.</text>
</comment>
<dbReference type="EMBL" id="QGNW01002702">
    <property type="protein sequence ID" value="RVW12520.1"/>
    <property type="molecule type" value="Genomic_DNA"/>
</dbReference>
<sequence>MAESNGPREMVYCVSPCSRVRCHHLVPVRAHTSLDREDIGALNEMNVAGRVGLAPPAFPNLVIDVVVASVA</sequence>
<reference evidence="1 2" key="1">
    <citation type="journal article" date="2018" name="PLoS Genet.">
        <title>Population sequencing reveals clonal diversity and ancestral inbreeding in the grapevine cultivar Chardonnay.</title>
        <authorList>
            <person name="Roach M.J."/>
            <person name="Johnson D.L."/>
            <person name="Bohlmann J."/>
            <person name="van Vuuren H.J."/>
            <person name="Jones S.J."/>
            <person name="Pretorius I.S."/>
            <person name="Schmidt S.A."/>
            <person name="Borneman A.R."/>
        </authorList>
    </citation>
    <scope>NUCLEOTIDE SEQUENCE [LARGE SCALE GENOMIC DNA]</scope>
    <source>
        <strain evidence="2">cv. Chardonnay</strain>
        <tissue evidence="1">Leaf</tissue>
    </source>
</reference>
<accession>A0A438BNU1</accession>
<evidence type="ECO:0000313" key="1">
    <source>
        <dbReference type="EMBL" id="RVW12520.1"/>
    </source>
</evidence>
<gene>
    <name evidence="1" type="ORF">CK203_082470</name>
</gene>
<proteinExistence type="predicted"/>
<name>A0A438BNU1_VITVI</name>
<dbReference type="Proteomes" id="UP000288805">
    <property type="component" value="Unassembled WGS sequence"/>
</dbReference>
<evidence type="ECO:0000313" key="2">
    <source>
        <dbReference type="Proteomes" id="UP000288805"/>
    </source>
</evidence>
<protein>
    <submittedName>
        <fullName evidence="1">Uncharacterized protein</fullName>
    </submittedName>
</protein>
<organism evidence="1 2">
    <name type="scientific">Vitis vinifera</name>
    <name type="common">Grape</name>
    <dbReference type="NCBI Taxonomy" id="29760"/>
    <lineage>
        <taxon>Eukaryota</taxon>
        <taxon>Viridiplantae</taxon>
        <taxon>Streptophyta</taxon>
        <taxon>Embryophyta</taxon>
        <taxon>Tracheophyta</taxon>
        <taxon>Spermatophyta</taxon>
        <taxon>Magnoliopsida</taxon>
        <taxon>eudicotyledons</taxon>
        <taxon>Gunneridae</taxon>
        <taxon>Pentapetalae</taxon>
        <taxon>rosids</taxon>
        <taxon>Vitales</taxon>
        <taxon>Vitaceae</taxon>
        <taxon>Viteae</taxon>
        <taxon>Vitis</taxon>
    </lineage>
</organism>